<keyword evidence="6" id="KW-0560">Oxidoreductase</keyword>
<evidence type="ECO:0000259" key="13">
    <source>
        <dbReference type="Pfam" id="PF02882"/>
    </source>
</evidence>
<dbReference type="FunFam" id="3.40.50.720:FF:000006">
    <property type="entry name" value="Bifunctional protein FolD"/>
    <property type="match status" value="1"/>
</dbReference>
<evidence type="ECO:0000256" key="9">
    <source>
        <dbReference type="ARBA" id="ARBA00052194"/>
    </source>
</evidence>
<evidence type="ECO:0000256" key="11">
    <source>
        <dbReference type="ARBA" id="ARBA00061364"/>
    </source>
</evidence>
<dbReference type="FunFam" id="3.40.50.10860:FF:000001">
    <property type="entry name" value="Bifunctional protein FolD"/>
    <property type="match status" value="1"/>
</dbReference>
<comment type="subunit">
    <text evidence="2">Homodimer.</text>
</comment>
<dbReference type="Pfam" id="PF02882">
    <property type="entry name" value="THF_DHG_CYH_C"/>
    <property type="match status" value="1"/>
</dbReference>
<dbReference type="SUPFAM" id="SSF51735">
    <property type="entry name" value="NAD(P)-binding Rossmann-fold domains"/>
    <property type="match status" value="1"/>
</dbReference>
<dbReference type="InterPro" id="IPR000672">
    <property type="entry name" value="THF_DH/CycHdrlase"/>
</dbReference>
<evidence type="ECO:0000259" key="12">
    <source>
        <dbReference type="Pfam" id="PF00763"/>
    </source>
</evidence>
<evidence type="ECO:0000256" key="7">
    <source>
        <dbReference type="ARBA" id="ARBA00023268"/>
    </source>
</evidence>
<evidence type="ECO:0008006" key="15">
    <source>
        <dbReference type="Google" id="ProtNLM"/>
    </source>
</evidence>
<evidence type="ECO:0000313" key="14">
    <source>
        <dbReference type="EMBL" id="CAE0611674.1"/>
    </source>
</evidence>
<sequence>MEGRPESEYLMGNVLNGKLVAEQIRKEIAVEVADLKRTYGKVPGLAVVIVGNRKDSQTYVRMKRKACAEVGMASISEDLPETITEEELIRKVRQLNANPAVHGILVQLPLPRHIDEEKVVSEISIQKDVDGFHPINTGTLSMKGRDPLFTPCTPLGCIELLKRCKVPIAGKQAVVIGRSNIVGMPAAMLLVKEDATVTICHSKTKFMERIVKDADIVIAGAGSPRLVKKHWVKPGAAVIDVGTNAVEDATKKTGYRLVGDVDFEGVKEVAGVLTPVPGGVGPMTIAMLLKNTLESGRRSMALSTTAKRSTEFSLLGAVGCALVFTMCTAKAWQRWKDRA</sequence>
<dbReference type="GO" id="GO:0004488">
    <property type="term" value="F:methylenetetrahydrofolate dehydrogenase (NADP+) activity"/>
    <property type="evidence" value="ECO:0007669"/>
    <property type="project" value="UniProtKB-EC"/>
</dbReference>
<dbReference type="Pfam" id="PF00763">
    <property type="entry name" value="THF_DHG_CYH"/>
    <property type="match status" value="1"/>
</dbReference>
<dbReference type="GO" id="GO:0035999">
    <property type="term" value="P:tetrahydrofolate interconversion"/>
    <property type="evidence" value="ECO:0007669"/>
    <property type="project" value="TreeGrafter"/>
</dbReference>
<dbReference type="InterPro" id="IPR020867">
    <property type="entry name" value="THF_DH/CycHdrlase_CS"/>
</dbReference>
<dbReference type="PANTHER" id="PTHR48099:SF27">
    <property type="entry name" value="BIFUNCTIONAL PROTEIN FOLD 2"/>
    <property type="match status" value="1"/>
</dbReference>
<dbReference type="AlphaFoldDB" id="A0A7S3UG94"/>
<evidence type="ECO:0000256" key="4">
    <source>
        <dbReference type="ARBA" id="ARBA00022801"/>
    </source>
</evidence>
<keyword evidence="3" id="KW-0554">One-carbon metabolism</keyword>
<dbReference type="PROSITE" id="PS00766">
    <property type="entry name" value="THF_DHG_CYH_1"/>
    <property type="match status" value="1"/>
</dbReference>
<dbReference type="Gene3D" id="3.40.50.720">
    <property type="entry name" value="NAD(P)-binding Rossmann-like Domain"/>
    <property type="match status" value="1"/>
</dbReference>
<comment type="pathway">
    <text evidence="1">One-carbon metabolism; tetrahydrofolate interconversion.</text>
</comment>
<keyword evidence="4" id="KW-0378">Hydrolase</keyword>
<dbReference type="SUPFAM" id="SSF53223">
    <property type="entry name" value="Aminoacid dehydrogenase-like, N-terminal domain"/>
    <property type="match status" value="1"/>
</dbReference>
<comment type="catalytic activity">
    <reaction evidence="8">
        <text>(6R)-5,10-methenyltetrahydrofolate + H2O = (6R)-10-formyltetrahydrofolate + H(+)</text>
        <dbReference type="Rhea" id="RHEA:23700"/>
        <dbReference type="ChEBI" id="CHEBI:15377"/>
        <dbReference type="ChEBI" id="CHEBI:15378"/>
        <dbReference type="ChEBI" id="CHEBI:57455"/>
        <dbReference type="ChEBI" id="CHEBI:195366"/>
        <dbReference type="EC" id="3.5.4.9"/>
    </reaction>
</comment>
<comment type="similarity">
    <text evidence="11">Belongs to the tetrahydrofolate dehydrogenase/cyclohydrolase family.</text>
</comment>
<dbReference type="HAMAP" id="MF_01576">
    <property type="entry name" value="THF_DHG_CYH"/>
    <property type="match status" value="1"/>
</dbReference>
<dbReference type="PANTHER" id="PTHR48099">
    <property type="entry name" value="C-1-TETRAHYDROFOLATE SYNTHASE, CYTOPLASMIC-RELATED"/>
    <property type="match status" value="1"/>
</dbReference>
<dbReference type="PROSITE" id="PS00767">
    <property type="entry name" value="THF_DHG_CYH_2"/>
    <property type="match status" value="1"/>
</dbReference>
<name>A0A7S3UG94_9CHLO</name>
<organism evidence="14">
    <name type="scientific">Picocystis salinarum</name>
    <dbReference type="NCBI Taxonomy" id="88271"/>
    <lineage>
        <taxon>Eukaryota</taxon>
        <taxon>Viridiplantae</taxon>
        <taxon>Chlorophyta</taxon>
        <taxon>Picocystophyceae</taxon>
        <taxon>Picocystales</taxon>
        <taxon>Picocystaceae</taxon>
        <taxon>Picocystis</taxon>
    </lineage>
</organism>
<dbReference type="GO" id="GO:0004477">
    <property type="term" value="F:methenyltetrahydrofolate cyclohydrolase activity"/>
    <property type="evidence" value="ECO:0007669"/>
    <property type="project" value="UniProtKB-EC"/>
</dbReference>
<feature type="domain" description="Tetrahydrofolate dehydrogenase/cyclohydrolase catalytic" evidence="12">
    <location>
        <begin position="15"/>
        <end position="130"/>
    </location>
</feature>
<dbReference type="CDD" id="cd01080">
    <property type="entry name" value="NAD_bind_m-THF_DH_Cyclohyd"/>
    <property type="match status" value="1"/>
</dbReference>
<dbReference type="InterPro" id="IPR020631">
    <property type="entry name" value="THF_DH/CycHdrlase_NAD-bd_dom"/>
</dbReference>
<proteinExistence type="inferred from homology"/>
<dbReference type="PRINTS" id="PR00085">
    <property type="entry name" value="THFDHDRGNASE"/>
</dbReference>
<evidence type="ECO:0000256" key="5">
    <source>
        <dbReference type="ARBA" id="ARBA00022857"/>
    </source>
</evidence>
<evidence type="ECO:0000256" key="6">
    <source>
        <dbReference type="ARBA" id="ARBA00023002"/>
    </source>
</evidence>
<protein>
    <recommendedName>
        <fullName evidence="15">Methenyltetrahydrofolate cyclohydrolase</fullName>
    </recommendedName>
</protein>
<evidence type="ECO:0000256" key="2">
    <source>
        <dbReference type="ARBA" id="ARBA00011738"/>
    </source>
</evidence>
<accession>A0A7S3UG94</accession>
<dbReference type="Gene3D" id="3.40.50.10860">
    <property type="entry name" value="Leucine Dehydrogenase, chain A, domain 1"/>
    <property type="match status" value="1"/>
</dbReference>
<comment type="function">
    <text evidence="10">Catalyzes the oxidation of 5,10-methylenetetrahydrofolate to 5,10-methenyltetrahydrofolate and then the hydrolysis of 5,10-methenyltetrahydrofolate to 10-formyltetrahydrofolate.</text>
</comment>
<evidence type="ECO:0000256" key="3">
    <source>
        <dbReference type="ARBA" id="ARBA00022563"/>
    </source>
</evidence>
<evidence type="ECO:0000256" key="10">
    <source>
        <dbReference type="ARBA" id="ARBA00058319"/>
    </source>
</evidence>
<dbReference type="EMBL" id="HBIS01006102">
    <property type="protein sequence ID" value="CAE0611674.1"/>
    <property type="molecule type" value="Transcribed_RNA"/>
</dbReference>
<evidence type="ECO:0000256" key="1">
    <source>
        <dbReference type="ARBA" id="ARBA00004777"/>
    </source>
</evidence>
<dbReference type="GO" id="GO:0005829">
    <property type="term" value="C:cytosol"/>
    <property type="evidence" value="ECO:0007669"/>
    <property type="project" value="TreeGrafter"/>
</dbReference>
<comment type="catalytic activity">
    <reaction evidence="9">
        <text>(6R)-5,10-methylene-5,6,7,8-tetrahydrofolate + NADP(+) = (6R)-5,10-methenyltetrahydrofolate + NADPH</text>
        <dbReference type="Rhea" id="RHEA:22812"/>
        <dbReference type="ChEBI" id="CHEBI:15636"/>
        <dbReference type="ChEBI" id="CHEBI:57455"/>
        <dbReference type="ChEBI" id="CHEBI:57783"/>
        <dbReference type="ChEBI" id="CHEBI:58349"/>
        <dbReference type="EC" id="1.5.1.5"/>
    </reaction>
</comment>
<dbReference type="InterPro" id="IPR036291">
    <property type="entry name" value="NAD(P)-bd_dom_sf"/>
</dbReference>
<dbReference type="InterPro" id="IPR020630">
    <property type="entry name" value="THF_DH/CycHdrlase_cat_dom"/>
</dbReference>
<evidence type="ECO:0000256" key="8">
    <source>
        <dbReference type="ARBA" id="ARBA00036357"/>
    </source>
</evidence>
<reference evidence="14" key="1">
    <citation type="submission" date="2021-01" db="EMBL/GenBank/DDBJ databases">
        <authorList>
            <person name="Corre E."/>
            <person name="Pelletier E."/>
            <person name="Niang G."/>
            <person name="Scheremetjew M."/>
            <person name="Finn R."/>
            <person name="Kale V."/>
            <person name="Holt S."/>
            <person name="Cochrane G."/>
            <person name="Meng A."/>
            <person name="Brown T."/>
            <person name="Cohen L."/>
        </authorList>
    </citation>
    <scope>NUCLEOTIDE SEQUENCE</scope>
    <source>
        <strain evidence="14">CCMP1897</strain>
    </source>
</reference>
<dbReference type="InterPro" id="IPR046346">
    <property type="entry name" value="Aminoacid_DH-like_N_sf"/>
</dbReference>
<keyword evidence="7" id="KW-0511">Multifunctional enzyme</keyword>
<gene>
    <name evidence="14" type="ORF">PSAL00342_LOCUS5509</name>
</gene>
<feature type="domain" description="Tetrahydrofolate dehydrogenase/cyclohydrolase NAD(P)-binding" evidence="13">
    <location>
        <begin position="151"/>
        <end position="297"/>
    </location>
</feature>
<keyword evidence="5" id="KW-0521">NADP</keyword>